<evidence type="ECO:0000256" key="5">
    <source>
        <dbReference type="ARBA" id="ARBA00022683"/>
    </source>
</evidence>
<dbReference type="Pfam" id="PF02302">
    <property type="entry name" value="PTS_IIB"/>
    <property type="match status" value="1"/>
</dbReference>
<comment type="caution">
    <text evidence="9">The sequence shown here is derived from an EMBL/GenBank/DDBJ whole genome shotgun (WGS) entry which is preliminary data.</text>
</comment>
<name>A0ABT1Z5Q1_9ACTN</name>
<evidence type="ECO:0000256" key="7">
    <source>
        <dbReference type="PROSITE-ProRule" id="PRU00423"/>
    </source>
</evidence>
<evidence type="ECO:0000256" key="6">
    <source>
        <dbReference type="ARBA" id="ARBA00022777"/>
    </source>
</evidence>
<keyword evidence="6" id="KW-0418">Kinase</keyword>
<accession>A0ABT1Z5Q1</accession>
<dbReference type="InterPro" id="IPR003501">
    <property type="entry name" value="PTS_EIIB_2/3"/>
</dbReference>
<evidence type="ECO:0000256" key="3">
    <source>
        <dbReference type="ARBA" id="ARBA00022597"/>
    </source>
</evidence>
<keyword evidence="10" id="KW-1185">Reference proteome</keyword>
<dbReference type="SUPFAM" id="SSF52794">
    <property type="entry name" value="PTS system IIB component-like"/>
    <property type="match status" value="1"/>
</dbReference>
<keyword evidence="3 9" id="KW-0762">Sugar transport</keyword>
<organism evidence="9 10">
    <name type="scientific">Tractidigestivibacter montrealensis</name>
    <dbReference type="NCBI Taxonomy" id="2972466"/>
    <lineage>
        <taxon>Bacteria</taxon>
        <taxon>Bacillati</taxon>
        <taxon>Actinomycetota</taxon>
        <taxon>Coriobacteriia</taxon>
        <taxon>Coriobacteriales</taxon>
        <taxon>Atopobiaceae</taxon>
        <taxon>Tractidigestivibacter</taxon>
    </lineage>
</organism>
<keyword evidence="4" id="KW-0808">Transferase</keyword>
<dbReference type="InterPro" id="IPR013012">
    <property type="entry name" value="PTS_EIIB_3"/>
</dbReference>
<gene>
    <name evidence="9" type="ORF">NVS32_01000</name>
</gene>
<evidence type="ECO:0000256" key="1">
    <source>
        <dbReference type="ARBA" id="ARBA00022448"/>
    </source>
</evidence>
<dbReference type="Gene3D" id="3.40.50.2300">
    <property type="match status" value="1"/>
</dbReference>
<dbReference type="PANTHER" id="PTHR34581:SF2">
    <property type="entry name" value="PTS SYSTEM N,N'-DIACETYLCHITOBIOSE-SPECIFIC EIIB COMPONENT"/>
    <property type="match status" value="1"/>
</dbReference>
<evidence type="ECO:0000313" key="9">
    <source>
        <dbReference type="EMBL" id="MCR9035538.1"/>
    </source>
</evidence>
<dbReference type="InterPro" id="IPR051819">
    <property type="entry name" value="PTS_sugar-specific_EIIB"/>
</dbReference>
<dbReference type="RefSeq" id="WP_118078507.1">
    <property type="nucleotide sequence ID" value="NZ_JANSKA010000001.1"/>
</dbReference>
<dbReference type="Proteomes" id="UP001204320">
    <property type="component" value="Unassembled WGS sequence"/>
</dbReference>
<feature type="domain" description="PTS EIIB type-3" evidence="8">
    <location>
        <begin position="1"/>
        <end position="102"/>
    </location>
</feature>
<evidence type="ECO:0000256" key="4">
    <source>
        <dbReference type="ARBA" id="ARBA00022679"/>
    </source>
</evidence>
<dbReference type="EMBL" id="JANSKA010000001">
    <property type="protein sequence ID" value="MCR9035538.1"/>
    <property type="molecule type" value="Genomic_DNA"/>
</dbReference>
<dbReference type="InterPro" id="IPR036095">
    <property type="entry name" value="PTS_EIIB-like_sf"/>
</dbReference>
<dbReference type="PANTHER" id="PTHR34581">
    <property type="entry name" value="PTS SYSTEM N,N'-DIACETYLCHITOBIOSE-SPECIFIC EIIB COMPONENT"/>
    <property type="match status" value="1"/>
</dbReference>
<keyword evidence="1" id="KW-0813">Transport</keyword>
<keyword evidence="5" id="KW-0598">Phosphotransferase system</keyword>
<evidence type="ECO:0000256" key="2">
    <source>
        <dbReference type="ARBA" id="ARBA00022553"/>
    </source>
</evidence>
<keyword evidence="2" id="KW-0597">Phosphoprotein</keyword>
<proteinExistence type="predicted"/>
<dbReference type="PROSITE" id="PS51100">
    <property type="entry name" value="PTS_EIIB_TYPE_3"/>
    <property type="match status" value="1"/>
</dbReference>
<dbReference type="CDD" id="cd05564">
    <property type="entry name" value="PTS_IIB_chitobiose_lichenan"/>
    <property type="match status" value="1"/>
</dbReference>
<sequence>MKVLLVCAGGMSTSIIMKKMRDYARTNDIDDFEVQATGVGSFRDVIDAFDVVLLGPQISYRFDEIAGVAGSKKPVGVIAPTDYALGNCQAIFKQVESLLKGE</sequence>
<reference evidence="9 10" key="1">
    <citation type="submission" date="2022-08" db="EMBL/GenBank/DDBJ databases">
        <title>Tractidigestivibacter montrealensis type strain KD21.</title>
        <authorList>
            <person name="Diop K."/>
            <person name="Richard C."/>
            <person name="Routy B."/>
        </authorList>
    </citation>
    <scope>NUCLEOTIDE SEQUENCE [LARGE SCALE GENOMIC DNA]</scope>
    <source>
        <strain evidence="9 10">KD21</strain>
    </source>
</reference>
<protein>
    <submittedName>
        <fullName evidence="9">PTS sugar transporter subunit IIB</fullName>
    </submittedName>
</protein>
<evidence type="ECO:0000259" key="8">
    <source>
        <dbReference type="PROSITE" id="PS51100"/>
    </source>
</evidence>
<feature type="modified residue" description="Phosphocysteine; by EIIA" evidence="7">
    <location>
        <position position="7"/>
    </location>
</feature>
<evidence type="ECO:0000313" key="10">
    <source>
        <dbReference type="Proteomes" id="UP001204320"/>
    </source>
</evidence>